<dbReference type="Pfam" id="PF08676">
    <property type="entry name" value="MutL_C"/>
    <property type="match status" value="1"/>
</dbReference>
<dbReference type="SUPFAM" id="SSF118116">
    <property type="entry name" value="DNA mismatch repair protein MutL"/>
    <property type="match status" value="1"/>
</dbReference>
<comment type="caution">
    <text evidence="7">The sequence shown here is derived from an EMBL/GenBank/DDBJ whole genome shotgun (WGS) entry which is preliminary data.</text>
</comment>
<keyword evidence="8" id="KW-1185">Reference proteome</keyword>
<dbReference type="InterPro" id="IPR014762">
    <property type="entry name" value="DNA_mismatch_repair_CS"/>
</dbReference>
<dbReference type="Proteomes" id="UP001205748">
    <property type="component" value="Unassembled WGS sequence"/>
</dbReference>
<evidence type="ECO:0000259" key="6">
    <source>
        <dbReference type="SMART" id="SM01340"/>
    </source>
</evidence>
<name>A0AAE3HEK3_9FIRM</name>
<dbReference type="GO" id="GO:0016887">
    <property type="term" value="F:ATP hydrolysis activity"/>
    <property type="evidence" value="ECO:0007669"/>
    <property type="project" value="InterPro"/>
</dbReference>
<evidence type="ECO:0000256" key="1">
    <source>
        <dbReference type="ARBA" id="ARBA00006082"/>
    </source>
</evidence>
<dbReference type="InterPro" id="IPR020667">
    <property type="entry name" value="DNA_mismatch_repair_MutL"/>
</dbReference>
<feature type="domain" description="DNA mismatch repair protein S5" evidence="6">
    <location>
        <begin position="209"/>
        <end position="327"/>
    </location>
</feature>
<dbReference type="InterPro" id="IPR038973">
    <property type="entry name" value="MutL/Mlh/Pms-like"/>
</dbReference>
<keyword evidence="3 4" id="KW-0234">DNA repair</keyword>
<evidence type="ECO:0000313" key="7">
    <source>
        <dbReference type="EMBL" id="MCR1898070.1"/>
    </source>
</evidence>
<dbReference type="Pfam" id="PF13589">
    <property type="entry name" value="HATPase_c_3"/>
    <property type="match status" value="1"/>
</dbReference>
<dbReference type="InterPro" id="IPR002099">
    <property type="entry name" value="MutL/Mlh/PMS"/>
</dbReference>
<dbReference type="SMART" id="SM01340">
    <property type="entry name" value="DNA_mis_repair"/>
    <property type="match status" value="1"/>
</dbReference>
<comment type="function">
    <text evidence="4">This protein is involved in the repair of mismatches in DNA. It is required for dam-dependent methyl-directed DNA mismatch repair. May act as a 'molecular matchmaker', a protein that promotes the formation of a stable complex between two or more DNA-binding proteins in an ATP-dependent manner without itself being part of a final effector complex.</text>
</comment>
<dbReference type="GO" id="GO:0004519">
    <property type="term" value="F:endonuclease activity"/>
    <property type="evidence" value="ECO:0007669"/>
    <property type="project" value="UniProtKB-KW"/>
</dbReference>
<feature type="domain" description="MutL C-terminal dimerisation" evidence="5">
    <location>
        <begin position="443"/>
        <end position="585"/>
    </location>
</feature>
<keyword evidence="7" id="KW-0255">Endonuclease</keyword>
<dbReference type="GO" id="GO:0006298">
    <property type="term" value="P:mismatch repair"/>
    <property type="evidence" value="ECO:0007669"/>
    <property type="project" value="UniProtKB-UniRule"/>
</dbReference>
<dbReference type="Gene3D" id="3.30.1370.100">
    <property type="entry name" value="MutL, C-terminal domain, regulatory subdomain"/>
    <property type="match status" value="1"/>
</dbReference>
<reference evidence="7" key="1">
    <citation type="submission" date="2022-07" db="EMBL/GenBank/DDBJ databases">
        <title>Enhanced cultured diversity of the mouse gut microbiota enables custom-made synthetic communities.</title>
        <authorList>
            <person name="Afrizal A."/>
        </authorList>
    </citation>
    <scope>NUCLEOTIDE SEQUENCE</scope>
    <source>
        <strain evidence="7">DSM 28593</strain>
    </source>
</reference>
<dbReference type="InterPro" id="IPR013507">
    <property type="entry name" value="DNA_mismatch_S5_2-like"/>
</dbReference>
<dbReference type="Gene3D" id="3.30.565.10">
    <property type="entry name" value="Histidine kinase-like ATPase, C-terminal domain"/>
    <property type="match status" value="1"/>
</dbReference>
<dbReference type="Gene3D" id="3.30.1540.20">
    <property type="entry name" value="MutL, C-terminal domain, dimerisation subdomain"/>
    <property type="match status" value="1"/>
</dbReference>
<dbReference type="PANTHER" id="PTHR10073">
    <property type="entry name" value="DNA MISMATCH REPAIR PROTEIN MLH, PMS, MUTL"/>
    <property type="match status" value="1"/>
</dbReference>
<dbReference type="RefSeq" id="WP_257529531.1">
    <property type="nucleotide sequence ID" value="NZ_JANKAS010000002.1"/>
</dbReference>
<dbReference type="PROSITE" id="PS00058">
    <property type="entry name" value="DNA_MISMATCH_REPAIR_1"/>
    <property type="match status" value="1"/>
</dbReference>
<dbReference type="SUPFAM" id="SSF55874">
    <property type="entry name" value="ATPase domain of HSP90 chaperone/DNA topoisomerase II/histidine kinase"/>
    <property type="match status" value="1"/>
</dbReference>
<evidence type="ECO:0000256" key="2">
    <source>
        <dbReference type="ARBA" id="ARBA00022763"/>
    </source>
</evidence>
<dbReference type="CDD" id="cd00782">
    <property type="entry name" value="MutL_Trans"/>
    <property type="match status" value="1"/>
</dbReference>
<dbReference type="InterPro" id="IPR014721">
    <property type="entry name" value="Ribsml_uS5_D2-typ_fold_subgr"/>
</dbReference>
<keyword evidence="7" id="KW-0540">Nuclease</keyword>
<dbReference type="GO" id="GO:0005524">
    <property type="term" value="F:ATP binding"/>
    <property type="evidence" value="ECO:0007669"/>
    <property type="project" value="InterPro"/>
</dbReference>
<dbReference type="SMART" id="SM00853">
    <property type="entry name" value="MutL_C"/>
    <property type="match status" value="1"/>
</dbReference>
<dbReference type="Gene3D" id="3.30.230.10">
    <property type="match status" value="1"/>
</dbReference>
<protein>
    <recommendedName>
        <fullName evidence="4">DNA mismatch repair protein MutL</fullName>
    </recommendedName>
</protein>
<evidence type="ECO:0000313" key="8">
    <source>
        <dbReference type="Proteomes" id="UP001205748"/>
    </source>
</evidence>
<dbReference type="InterPro" id="IPR014790">
    <property type="entry name" value="MutL_C"/>
</dbReference>
<dbReference type="PANTHER" id="PTHR10073:SF12">
    <property type="entry name" value="DNA MISMATCH REPAIR PROTEIN MLH1"/>
    <property type="match status" value="1"/>
</dbReference>
<dbReference type="InterPro" id="IPR037198">
    <property type="entry name" value="MutL_C_sf"/>
</dbReference>
<dbReference type="FunFam" id="3.30.565.10:FF:000003">
    <property type="entry name" value="DNA mismatch repair endonuclease MutL"/>
    <property type="match status" value="1"/>
</dbReference>
<comment type="similarity">
    <text evidence="1 4">Belongs to the DNA mismatch repair MutL/HexB family.</text>
</comment>
<dbReference type="AlphaFoldDB" id="A0AAE3HEK3"/>
<keyword evidence="7" id="KW-0378">Hydrolase</keyword>
<sequence>MSKIRLLDVRTANKIAAGEVIINPASVIKELLENSIDAQSNTITIEIIKGGKELISITDNGIGIPAKDVKLAFQRHTTSKISKVEDLEKINTLGFRGEALASIAAISKVKMTTREKDQESGVFISIQGGKVVKEQELGCPRGTNIKVEDIFYNTPARYKYLKKDSIESGYIGQIVEKIALSHPEISFRFINNDKQVFHTPGNNDLFSCIYSIFGKNFAHDLIEINYTNDPLRIKGFIGKPGLSRSNRNRQIFYINQRYVQSKILSQALEDAYKGLIMVHKFPVAIFNIELPPEMLDVNVHPAKTQIRFQNESLIYLLTKQALSDRLKTTSLIPEVSLPRTKVDKDQKNHNEIQAEIPLDHPISYVNHLQNLAEAKGTSSDWKKEDLHYNRNKEKKKEKVYEDNFLGYNNKKYNKDPISPVFEKEKTIPKTEPQIIEELKLGKIIGQIFSTYIILEIPKGILLIDQHAAHERIKYNELKKQYKKNEVASQKLLVPISMNLSFQECQLIKEFSTIIHRMGFEIEEFGSNSIIIRSVPLILSQPQGDAYITQIIDYLQELQNVESIIEREDKLISMACKSAIKAHDKLDVKEMTQLVHDLIFTEQPYTCPHGRPTIIRLTQYELEKLFKRIQ</sequence>
<evidence type="ECO:0000259" key="5">
    <source>
        <dbReference type="SMART" id="SM00853"/>
    </source>
</evidence>
<dbReference type="GO" id="GO:0032300">
    <property type="term" value="C:mismatch repair complex"/>
    <property type="evidence" value="ECO:0007669"/>
    <property type="project" value="InterPro"/>
</dbReference>
<dbReference type="InterPro" id="IPR020568">
    <property type="entry name" value="Ribosomal_Su5_D2-typ_SF"/>
</dbReference>
<keyword evidence="2 4" id="KW-0227">DNA damage</keyword>
<organism evidence="7 8">
    <name type="scientific">Irregularibacter muris</name>
    <dbReference type="NCBI Taxonomy" id="1796619"/>
    <lineage>
        <taxon>Bacteria</taxon>
        <taxon>Bacillati</taxon>
        <taxon>Bacillota</taxon>
        <taxon>Clostridia</taxon>
        <taxon>Eubacteriales</taxon>
        <taxon>Eubacteriaceae</taxon>
        <taxon>Irregularibacter</taxon>
    </lineage>
</organism>
<dbReference type="InterPro" id="IPR042120">
    <property type="entry name" value="MutL_C_dimsub"/>
</dbReference>
<dbReference type="SUPFAM" id="SSF54211">
    <property type="entry name" value="Ribosomal protein S5 domain 2-like"/>
    <property type="match status" value="1"/>
</dbReference>
<dbReference type="Pfam" id="PF01119">
    <property type="entry name" value="DNA_mis_repair"/>
    <property type="match status" value="1"/>
</dbReference>
<dbReference type="GO" id="GO:0030983">
    <property type="term" value="F:mismatched DNA binding"/>
    <property type="evidence" value="ECO:0007669"/>
    <property type="project" value="InterPro"/>
</dbReference>
<dbReference type="CDD" id="cd16926">
    <property type="entry name" value="HATPase_MutL-MLH-PMS-like"/>
    <property type="match status" value="1"/>
</dbReference>
<gene>
    <name evidence="4 7" type="primary">mutL</name>
    <name evidence="7" type="ORF">NSA47_03595</name>
</gene>
<dbReference type="HAMAP" id="MF_00149">
    <property type="entry name" value="DNA_mis_repair"/>
    <property type="match status" value="1"/>
</dbReference>
<dbReference type="EMBL" id="JANKAS010000002">
    <property type="protein sequence ID" value="MCR1898070.1"/>
    <property type="molecule type" value="Genomic_DNA"/>
</dbReference>
<dbReference type="InterPro" id="IPR042121">
    <property type="entry name" value="MutL_C_regsub"/>
</dbReference>
<dbReference type="NCBIfam" id="TIGR00585">
    <property type="entry name" value="mutl"/>
    <property type="match status" value="1"/>
</dbReference>
<evidence type="ECO:0000256" key="3">
    <source>
        <dbReference type="ARBA" id="ARBA00023204"/>
    </source>
</evidence>
<proteinExistence type="inferred from homology"/>
<dbReference type="GO" id="GO:0140664">
    <property type="term" value="F:ATP-dependent DNA damage sensor activity"/>
    <property type="evidence" value="ECO:0007669"/>
    <property type="project" value="InterPro"/>
</dbReference>
<evidence type="ECO:0000256" key="4">
    <source>
        <dbReference type="HAMAP-Rule" id="MF_00149"/>
    </source>
</evidence>
<accession>A0AAE3HEK3</accession>
<dbReference type="InterPro" id="IPR036890">
    <property type="entry name" value="HATPase_C_sf"/>
</dbReference>